<comment type="cofactor">
    <cofactor evidence="10">
        <name>[2Fe-2S] cluster</name>
        <dbReference type="ChEBI" id="CHEBI:190135"/>
    </cofactor>
</comment>
<evidence type="ECO:0000256" key="10">
    <source>
        <dbReference type="ARBA" id="ARBA00034078"/>
    </source>
</evidence>
<dbReference type="InterPro" id="IPR014309">
    <property type="entry name" value="Xanthine_DH_Mopterin-bd_su"/>
</dbReference>
<dbReference type="EMBL" id="JAKJPQ010000016">
    <property type="protein sequence ID" value="MCI2263256.1"/>
    <property type="molecule type" value="Genomic_DNA"/>
</dbReference>
<protein>
    <submittedName>
        <fullName evidence="14">Xanthine dehydrogenase molybdopterin binding subunit</fullName>
        <ecNumber evidence="14">1.17.1.4</ecNumber>
    </submittedName>
</protein>
<dbReference type="GO" id="GO:0030151">
    <property type="term" value="F:molybdenum ion binding"/>
    <property type="evidence" value="ECO:0007669"/>
    <property type="project" value="InterPro"/>
</dbReference>
<reference evidence="13 15" key="1">
    <citation type="journal article" date="2022" name="Curr. Microbiol.">
        <title>Xanthomonas indica sp. nov., a Novel Member of Non-Pathogenic Xanthomonas Community from Healthy Rice Seeds.</title>
        <authorList>
            <person name="Rana R."/>
            <person name="Madhavan V.N."/>
            <person name="Saroha T."/>
            <person name="Bansal K."/>
            <person name="Kaur A."/>
            <person name="Sonti R.V."/>
            <person name="Patel H.K."/>
            <person name="Patil P.B."/>
        </authorList>
    </citation>
    <scope>NUCLEOTIDE SEQUENCE [LARGE SCALE GENOMIC DNA]</scope>
    <source>
        <strain evidence="13 15">PPL560</strain>
    </source>
</reference>
<evidence type="ECO:0000256" key="2">
    <source>
        <dbReference type="ARBA" id="ARBA00001974"/>
    </source>
</evidence>
<dbReference type="Pfam" id="PF01315">
    <property type="entry name" value="Ald_Xan_dh_C"/>
    <property type="match status" value="1"/>
</dbReference>
<dbReference type="InterPro" id="IPR008274">
    <property type="entry name" value="AldOxase/xan_DH_MoCoBD1"/>
</dbReference>
<organism evidence="14">
    <name type="scientific">Xanthomonas indica</name>
    <dbReference type="NCBI Taxonomy" id="2912242"/>
    <lineage>
        <taxon>Bacteria</taxon>
        <taxon>Pseudomonadati</taxon>
        <taxon>Pseudomonadota</taxon>
        <taxon>Gammaproteobacteria</taxon>
        <taxon>Lysobacterales</taxon>
        <taxon>Lysobacteraceae</taxon>
        <taxon>Xanthomonas</taxon>
    </lineage>
</organism>
<dbReference type="GO" id="GO:0004854">
    <property type="term" value="F:xanthine dehydrogenase activity"/>
    <property type="evidence" value="ECO:0007669"/>
    <property type="project" value="UniProtKB-EC"/>
</dbReference>
<evidence type="ECO:0000313" key="14">
    <source>
        <dbReference type="EMBL" id="XCI80168.1"/>
    </source>
</evidence>
<dbReference type="RefSeq" id="WP_242160982.1">
    <property type="nucleotide sequence ID" value="NZ_CP131914.1"/>
</dbReference>
<evidence type="ECO:0000256" key="6">
    <source>
        <dbReference type="ARBA" id="ARBA00022723"/>
    </source>
</evidence>
<dbReference type="GO" id="GO:0005506">
    <property type="term" value="F:iron ion binding"/>
    <property type="evidence" value="ECO:0007669"/>
    <property type="project" value="InterPro"/>
</dbReference>
<keyword evidence="5" id="KW-0001">2Fe-2S</keyword>
<feature type="domain" description="Aldehyde oxidase/xanthine dehydrogenase a/b hammerhead" evidence="12">
    <location>
        <begin position="30"/>
        <end position="137"/>
    </location>
</feature>
<name>A0AAU8I477_9XANT</name>
<dbReference type="PANTHER" id="PTHR11908:SF132">
    <property type="entry name" value="ALDEHYDE OXIDASE 1-RELATED"/>
    <property type="match status" value="1"/>
</dbReference>
<dbReference type="FunFam" id="3.30.365.10:FF:000001">
    <property type="entry name" value="Xanthine dehydrogenase oxidase"/>
    <property type="match status" value="1"/>
</dbReference>
<evidence type="ECO:0000256" key="11">
    <source>
        <dbReference type="ARBA" id="ARBA00053029"/>
    </source>
</evidence>
<keyword evidence="15" id="KW-1185">Reference proteome</keyword>
<evidence type="ECO:0000259" key="12">
    <source>
        <dbReference type="SMART" id="SM01008"/>
    </source>
</evidence>
<evidence type="ECO:0000313" key="13">
    <source>
        <dbReference type="EMBL" id="MCI2263256.1"/>
    </source>
</evidence>
<comment type="cofactor">
    <cofactor evidence="11">
        <name>Mo-molybdopterin cytosine dinucleotide</name>
        <dbReference type="ChEBI" id="CHEBI:71308"/>
    </cofactor>
</comment>
<reference evidence="14" key="3">
    <citation type="submission" date="2023-08" db="EMBL/GenBank/DDBJ databases">
        <title>Complete genome sequence of Xanthomonas indica.</title>
        <authorList>
            <person name="Patil P.B."/>
            <person name="Rana R."/>
        </authorList>
    </citation>
    <scope>NUCLEOTIDE SEQUENCE</scope>
    <source>
        <strain evidence="14">PPL560</strain>
    </source>
</reference>
<dbReference type="NCBIfam" id="TIGR02965">
    <property type="entry name" value="xanthine_xdhB"/>
    <property type="match status" value="1"/>
</dbReference>
<dbReference type="Pfam" id="PF20256">
    <property type="entry name" value="MoCoBD_2"/>
    <property type="match status" value="1"/>
</dbReference>
<reference evidence="13" key="2">
    <citation type="submission" date="2022-01" db="EMBL/GenBank/DDBJ databases">
        <authorList>
            <person name="Rana R."/>
            <person name="Patil P.B."/>
        </authorList>
    </citation>
    <scope>NUCLEOTIDE SEQUENCE</scope>
    <source>
        <strain evidence="13">PPL560</strain>
    </source>
</reference>
<evidence type="ECO:0000256" key="1">
    <source>
        <dbReference type="ARBA" id="ARBA00001924"/>
    </source>
</evidence>
<comment type="cofactor">
    <cofactor evidence="1">
        <name>Mo-molybdopterin</name>
        <dbReference type="ChEBI" id="CHEBI:71302"/>
    </cofactor>
</comment>
<dbReference type="InterPro" id="IPR016208">
    <property type="entry name" value="Ald_Oxase/xanthine_DH-like"/>
</dbReference>
<comment type="cofactor">
    <cofactor evidence="2">
        <name>FAD</name>
        <dbReference type="ChEBI" id="CHEBI:57692"/>
    </cofactor>
</comment>
<evidence type="ECO:0000256" key="3">
    <source>
        <dbReference type="ARBA" id="ARBA00006849"/>
    </source>
</evidence>
<dbReference type="EMBL" id="CP131914">
    <property type="protein sequence ID" value="XCI80168.1"/>
    <property type="molecule type" value="Genomic_DNA"/>
</dbReference>
<evidence type="ECO:0000256" key="9">
    <source>
        <dbReference type="ARBA" id="ARBA00023014"/>
    </source>
</evidence>
<sequence>MADGPIAATAAASSQVHRALRHDSAPAHVSGQARYIDDLPEPPGMLHLAFGLSDHPHARLLRLDLAPVRAAPGVVAVFAAADIPGENNVAPVAHDDPLFAGDTVLYHGQPLFVVAADSQAAARRAARLARVEYAPLPALPTIAEARAAGAVLEPAQRMARGGDVDAALAAAPRRCSGALEIGGQEHFYLEGQIAVALPGEQGQLHVLSSTQHPSEVQHLIAALLGLDSADVTVEVRRMGGAFGGKETQAAAPAAACALVAALTGRPAKLRYDRDDDMRITGKRHDFQVDYQVGFDDDGRLLALRLDLASRCGATTDLSLAINDRAMFHADNCYWLPVVEIVSHRLRTHTVSNTAFRGFGGPQGMLAIERVLDAVAAALGRDALAVRRANLYAAPHHNVTPYGMTVEDNVAPALIEELAARTGYAARQAAVAAFNARHRVLKKGLALTPVKFGISFTTTHLNQAGALVLVYADGSVQLNHGGTEMGQGLMIKVAQIVADVFGIDTACVRITATRTDKVPNTSATAASSGTDLNGMAAYNAASEIRARLAALAAERGGVTPAQVRFADGKVVAGSLELDFGALCRQAHMARISLAASGYYATPKIHYDRASHRGRPFYYFAYGAALSEVVIDTLTGEHKVLAVDVLHDVGRSLNPAIDLGQVEGGFVQGMGWLTTEELVYDADGRLLTHAPSTYKIPTAGDRPARVRIDLWDGGRNDEPTIHRSKAVGEPPLMLAISVFSALTQAVAAAAPGNGVPALDAPATPERILAAIAARRADAR</sequence>
<evidence type="ECO:0000256" key="4">
    <source>
        <dbReference type="ARBA" id="ARBA00022505"/>
    </source>
</evidence>
<evidence type="ECO:0000256" key="7">
    <source>
        <dbReference type="ARBA" id="ARBA00023002"/>
    </source>
</evidence>
<dbReference type="PANTHER" id="PTHR11908">
    <property type="entry name" value="XANTHINE DEHYDROGENASE"/>
    <property type="match status" value="1"/>
</dbReference>
<dbReference type="InterPro" id="IPR046867">
    <property type="entry name" value="AldOxase/xan_DH_MoCoBD2"/>
</dbReference>
<dbReference type="SMART" id="SM01008">
    <property type="entry name" value="Ald_Xan_dh_C"/>
    <property type="match status" value="1"/>
</dbReference>
<dbReference type="Proteomes" id="UP001430647">
    <property type="component" value="Unassembled WGS sequence"/>
</dbReference>
<accession>A0AAU8I477</accession>
<dbReference type="FunFam" id="3.30.365.10:FF:000002">
    <property type="entry name" value="Xanthine dehydrogenase oxidase"/>
    <property type="match status" value="1"/>
</dbReference>
<gene>
    <name evidence="14" type="primary">xdhB</name>
    <name evidence="13" type="ORF">L3V74_17110</name>
    <name evidence="14" type="ORF">Q7W82_18220</name>
</gene>
<dbReference type="Pfam" id="PF02738">
    <property type="entry name" value="MoCoBD_1"/>
    <property type="match status" value="1"/>
</dbReference>
<keyword evidence="8" id="KW-0408">Iron</keyword>
<proteinExistence type="inferred from homology"/>
<keyword evidence="7 14" id="KW-0560">Oxidoreductase</keyword>
<evidence type="ECO:0000256" key="8">
    <source>
        <dbReference type="ARBA" id="ARBA00023004"/>
    </source>
</evidence>
<dbReference type="KEGG" id="xin:Q7W82_18220"/>
<dbReference type="GO" id="GO:0051537">
    <property type="term" value="F:2 iron, 2 sulfur cluster binding"/>
    <property type="evidence" value="ECO:0007669"/>
    <property type="project" value="UniProtKB-KW"/>
</dbReference>
<dbReference type="InterPro" id="IPR000674">
    <property type="entry name" value="Ald_Oxase/Xan_DH_a/b"/>
</dbReference>
<keyword evidence="6" id="KW-0479">Metal-binding</keyword>
<keyword evidence="9" id="KW-0411">Iron-sulfur</keyword>
<dbReference type="AlphaFoldDB" id="A0AAU8I477"/>
<evidence type="ECO:0000313" key="15">
    <source>
        <dbReference type="Proteomes" id="UP001430647"/>
    </source>
</evidence>
<dbReference type="EC" id="1.17.1.4" evidence="14"/>
<evidence type="ECO:0000256" key="5">
    <source>
        <dbReference type="ARBA" id="ARBA00022714"/>
    </source>
</evidence>
<comment type="similarity">
    <text evidence="3">Belongs to the xanthine dehydrogenase family.</text>
</comment>
<keyword evidence="4" id="KW-0500">Molybdenum</keyword>